<sequence>MKLKQSALGVALVLLAGSAAATSLDYRTEYKHKSEDGLTVLKLVTQQKHSAVN</sequence>
<accession>A0ABQ0J8X8</accession>
<gene>
    <name evidence="2" type="ORF">JCM19239_5123</name>
</gene>
<reference evidence="3" key="2">
    <citation type="submission" date="2014-09" db="EMBL/GenBank/DDBJ databases">
        <authorList>
            <consortium name="NBRP consortium"/>
            <person name="Sawabe T."/>
            <person name="Meirelles P."/>
            <person name="Nakanishi M."/>
            <person name="Sayaka M."/>
            <person name="Hattori M."/>
            <person name="Ohkuma M."/>
        </authorList>
    </citation>
    <scope>NUCLEOTIDE SEQUENCE [LARGE SCALE GENOMIC DNA]</scope>
    <source>
        <strain evidence="3">JCM 19239</strain>
    </source>
</reference>
<keyword evidence="1" id="KW-0732">Signal</keyword>
<feature type="chain" id="PRO_5045240690" evidence="1">
    <location>
        <begin position="22"/>
        <end position="53"/>
    </location>
</feature>
<dbReference type="Proteomes" id="UP000029223">
    <property type="component" value="Unassembled WGS sequence"/>
</dbReference>
<evidence type="ECO:0000256" key="1">
    <source>
        <dbReference type="SAM" id="SignalP"/>
    </source>
</evidence>
<dbReference type="EMBL" id="BBMS01000008">
    <property type="protein sequence ID" value="GAL25233.1"/>
    <property type="molecule type" value="Genomic_DNA"/>
</dbReference>
<name>A0ABQ0J8X8_9VIBR</name>
<keyword evidence="3" id="KW-1185">Reference proteome</keyword>
<reference evidence="3" key="1">
    <citation type="submission" date="2014-09" db="EMBL/GenBank/DDBJ databases">
        <title>Vibrio variabilis JCM 19239. (C206) whole genome shotgun sequence.</title>
        <authorList>
            <person name="Sawabe T."/>
            <person name="Meirelles P."/>
            <person name="Nakanishi M."/>
            <person name="Sayaka M."/>
            <person name="Hattori M."/>
            <person name="Ohkuma M."/>
        </authorList>
    </citation>
    <scope>NUCLEOTIDE SEQUENCE [LARGE SCALE GENOMIC DNA]</scope>
    <source>
        <strain evidence="3">JCM 19239</strain>
    </source>
</reference>
<protein>
    <submittedName>
        <fullName evidence="2">Uncharacterized protein</fullName>
    </submittedName>
</protein>
<feature type="signal peptide" evidence="1">
    <location>
        <begin position="1"/>
        <end position="21"/>
    </location>
</feature>
<evidence type="ECO:0000313" key="2">
    <source>
        <dbReference type="EMBL" id="GAL25233.1"/>
    </source>
</evidence>
<comment type="caution">
    <text evidence="2">The sequence shown here is derived from an EMBL/GenBank/DDBJ whole genome shotgun (WGS) entry which is preliminary data.</text>
</comment>
<proteinExistence type="predicted"/>
<evidence type="ECO:0000313" key="3">
    <source>
        <dbReference type="Proteomes" id="UP000029223"/>
    </source>
</evidence>
<organism evidence="2 3">
    <name type="scientific">Vibrio variabilis</name>
    <dbReference type="NCBI Taxonomy" id="990271"/>
    <lineage>
        <taxon>Bacteria</taxon>
        <taxon>Pseudomonadati</taxon>
        <taxon>Pseudomonadota</taxon>
        <taxon>Gammaproteobacteria</taxon>
        <taxon>Vibrionales</taxon>
        <taxon>Vibrionaceae</taxon>
        <taxon>Vibrio</taxon>
    </lineage>
</organism>